<name>A0A3S0JFM0_9BACI</name>
<dbReference type="GO" id="GO:0046394">
    <property type="term" value="P:carboxylic acid biosynthetic process"/>
    <property type="evidence" value="ECO:0007669"/>
    <property type="project" value="UniProtKB-ARBA"/>
</dbReference>
<dbReference type="GO" id="GO:0005829">
    <property type="term" value="C:cytosol"/>
    <property type="evidence" value="ECO:0007669"/>
    <property type="project" value="TreeGrafter"/>
</dbReference>
<evidence type="ECO:0000256" key="3">
    <source>
        <dbReference type="ARBA" id="ARBA00011738"/>
    </source>
</evidence>
<comment type="subunit">
    <text evidence="3">Homodimer.</text>
</comment>
<dbReference type="InterPro" id="IPR043131">
    <property type="entry name" value="BCAT-like_N"/>
</dbReference>
<dbReference type="InterPro" id="IPR043132">
    <property type="entry name" value="BCAT-like_C"/>
</dbReference>
<organism evidence="5 6">
    <name type="scientific">Lysinibacillus telephonicus</name>
    <dbReference type="NCBI Taxonomy" id="1714840"/>
    <lineage>
        <taxon>Bacteria</taxon>
        <taxon>Bacillati</taxon>
        <taxon>Bacillota</taxon>
        <taxon>Bacilli</taxon>
        <taxon>Bacillales</taxon>
        <taxon>Bacillaceae</taxon>
        <taxon>Lysinibacillus</taxon>
    </lineage>
</organism>
<dbReference type="CDD" id="cd00449">
    <property type="entry name" value="PLPDE_IV"/>
    <property type="match status" value="1"/>
</dbReference>
<comment type="caution">
    <text evidence="5">The sequence shown here is derived from an EMBL/GenBank/DDBJ whole genome shotgun (WGS) entry which is preliminary data.</text>
</comment>
<dbReference type="OrthoDB" id="9805628at2"/>
<evidence type="ECO:0000256" key="1">
    <source>
        <dbReference type="ARBA" id="ARBA00001933"/>
    </source>
</evidence>
<dbReference type="PANTHER" id="PTHR42743">
    <property type="entry name" value="AMINO-ACID AMINOTRANSFERASE"/>
    <property type="match status" value="1"/>
</dbReference>
<reference evidence="5 6" key="1">
    <citation type="submission" date="2018-12" db="EMBL/GenBank/DDBJ databases">
        <authorList>
            <person name="Yu L."/>
        </authorList>
    </citation>
    <scope>NUCLEOTIDE SEQUENCE [LARGE SCALE GENOMIC DNA]</scope>
    <source>
        <strain evidence="5 6">S5H2222</strain>
    </source>
</reference>
<keyword evidence="4" id="KW-0663">Pyridoxal phosphate</keyword>
<dbReference type="EMBL" id="RXNR01000117">
    <property type="protein sequence ID" value="RTQ86484.1"/>
    <property type="molecule type" value="Genomic_DNA"/>
</dbReference>
<dbReference type="InterPro" id="IPR001544">
    <property type="entry name" value="Aminotrans_IV"/>
</dbReference>
<evidence type="ECO:0000313" key="5">
    <source>
        <dbReference type="EMBL" id="RTQ86484.1"/>
    </source>
</evidence>
<accession>A0A3S0JFM0</accession>
<keyword evidence="6" id="KW-1185">Reference proteome</keyword>
<dbReference type="InterPro" id="IPR036038">
    <property type="entry name" value="Aminotransferase-like"/>
</dbReference>
<comment type="similarity">
    <text evidence="2">Belongs to the class-IV pyridoxal-phosphate-dependent aminotransferase family.</text>
</comment>
<keyword evidence="5" id="KW-0456">Lyase</keyword>
<dbReference type="SUPFAM" id="SSF56752">
    <property type="entry name" value="D-aminoacid aminotransferase-like PLP-dependent enzymes"/>
    <property type="match status" value="1"/>
</dbReference>
<dbReference type="Proteomes" id="UP000276349">
    <property type="component" value="Unassembled WGS sequence"/>
</dbReference>
<evidence type="ECO:0000256" key="4">
    <source>
        <dbReference type="ARBA" id="ARBA00022898"/>
    </source>
</evidence>
<dbReference type="GO" id="GO:0008652">
    <property type="term" value="P:amino acid biosynthetic process"/>
    <property type="evidence" value="ECO:0007669"/>
    <property type="project" value="UniProtKB-ARBA"/>
</dbReference>
<dbReference type="AlphaFoldDB" id="A0A3S0JFM0"/>
<dbReference type="Pfam" id="PF01063">
    <property type="entry name" value="Aminotran_4"/>
    <property type="match status" value="1"/>
</dbReference>
<gene>
    <name evidence="5" type="ORF">EKG35_20075</name>
</gene>
<dbReference type="Gene3D" id="3.30.470.10">
    <property type="match status" value="1"/>
</dbReference>
<dbReference type="GO" id="GO:0016829">
    <property type="term" value="F:lyase activity"/>
    <property type="evidence" value="ECO:0007669"/>
    <property type="project" value="UniProtKB-KW"/>
</dbReference>
<dbReference type="FunFam" id="3.20.10.10:FF:000002">
    <property type="entry name" value="D-alanine aminotransferase"/>
    <property type="match status" value="1"/>
</dbReference>
<dbReference type="Gene3D" id="3.20.10.10">
    <property type="entry name" value="D-amino Acid Aminotransferase, subunit A, domain 2"/>
    <property type="match status" value="1"/>
</dbReference>
<sequence length="282" mass="32722">MLCWINGQYVDDTEIMISPFDHGFLYGLGFYETFRTYSGKVVLLEEHFNRLCSALNLYRINIPYTLKEIQEAIYELTRSMGEDAIIRLNVSAGYNSLSIPYKYESPNVILFQTPLIKRKRNTEKAAQWLQIRRVVDEHHCFSFRSNYFGNNVLARFEIEDLTTTEGFFLTSKGFIADGITSNIFWARDGILYTPSISTGIIPGITRQWSIMIARRLGYRVVEDVFIKKELENAYECFITNSIEELVPISNIGKIHFLGENGPMYQRLHQAYIEEIIQTVKRG</sequence>
<dbReference type="InterPro" id="IPR050571">
    <property type="entry name" value="Class-IV_PLP-Dep_Aminotrnsfr"/>
</dbReference>
<protein>
    <submittedName>
        <fullName evidence="5">4-amino-4-deoxychorismate lyase</fullName>
    </submittedName>
</protein>
<dbReference type="PANTHER" id="PTHR42743:SF11">
    <property type="entry name" value="AMINODEOXYCHORISMATE LYASE"/>
    <property type="match status" value="1"/>
</dbReference>
<comment type="cofactor">
    <cofactor evidence="1">
        <name>pyridoxal 5'-phosphate</name>
        <dbReference type="ChEBI" id="CHEBI:597326"/>
    </cofactor>
</comment>
<dbReference type="RefSeq" id="WP_126296333.1">
    <property type="nucleotide sequence ID" value="NZ_CP155468.1"/>
</dbReference>
<evidence type="ECO:0000313" key="6">
    <source>
        <dbReference type="Proteomes" id="UP000276349"/>
    </source>
</evidence>
<evidence type="ECO:0000256" key="2">
    <source>
        <dbReference type="ARBA" id="ARBA00009320"/>
    </source>
</evidence>
<proteinExistence type="inferred from homology"/>